<evidence type="ECO:0000313" key="2">
    <source>
        <dbReference type="Proteomes" id="UP000703674"/>
    </source>
</evidence>
<organism evidence="1 2">
    <name type="scientific">Salinimicrobium oceani</name>
    <dbReference type="NCBI Taxonomy" id="2722702"/>
    <lineage>
        <taxon>Bacteria</taxon>
        <taxon>Pseudomonadati</taxon>
        <taxon>Bacteroidota</taxon>
        <taxon>Flavobacteriia</taxon>
        <taxon>Flavobacteriales</taxon>
        <taxon>Flavobacteriaceae</taxon>
        <taxon>Salinimicrobium</taxon>
    </lineage>
</organism>
<evidence type="ECO:0000313" key="1">
    <source>
        <dbReference type="EMBL" id="NJW55062.1"/>
    </source>
</evidence>
<keyword evidence="2" id="KW-1185">Reference proteome</keyword>
<proteinExistence type="predicted"/>
<comment type="caution">
    <text evidence="1">The sequence shown here is derived from an EMBL/GenBank/DDBJ whole genome shotgun (WGS) entry which is preliminary data.</text>
</comment>
<name>A0ABX1D3M8_9FLAO</name>
<sequence>MHQFRELGPSRTSTSISEIIPAIFEGKVDTLFLQNREDVWGNYNENMASVDVHDQRRNGSISLMNLAAVKVIEQNGKAYLVEDEFMPDKNSKINAVFRY</sequence>
<gene>
    <name evidence="1" type="ORF">HC175_19300</name>
</gene>
<dbReference type="EMBL" id="JAAVJR010000766">
    <property type="protein sequence ID" value="NJW55062.1"/>
    <property type="molecule type" value="Genomic_DNA"/>
</dbReference>
<accession>A0ABX1D3M8</accession>
<protein>
    <submittedName>
        <fullName evidence="1">Uncharacterized protein</fullName>
    </submittedName>
</protein>
<reference evidence="1 2" key="1">
    <citation type="submission" date="2020-03" db="EMBL/GenBank/DDBJ databases">
        <title>Salinimicrobium sp. nov, isolated from SCS.</title>
        <authorList>
            <person name="Cao W.R."/>
        </authorList>
    </citation>
    <scope>NUCLEOTIDE SEQUENCE [LARGE SCALE GENOMIC DNA]</scope>
    <source>
        <strain evidence="2">J15B91</strain>
    </source>
</reference>
<dbReference type="Proteomes" id="UP000703674">
    <property type="component" value="Unassembled WGS sequence"/>
</dbReference>